<reference evidence="1 2" key="1">
    <citation type="submission" date="2019-05" db="EMBL/GenBank/DDBJ databases">
        <title>Genome sequencing of F202Z8.</title>
        <authorList>
            <person name="Kwon Y.M."/>
        </authorList>
    </citation>
    <scope>NUCLEOTIDE SEQUENCE [LARGE SCALE GENOMIC DNA]</scope>
    <source>
        <strain evidence="1 2">F202Z8</strain>
    </source>
</reference>
<gene>
    <name evidence="1" type="ORF">FGM00_05525</name>
</gene>
<protein>
    <submittedName>
        <fullName evidence="1">Uncharacterized protein</fullName>
    </submittedName>
</protein>
<accession>A0A5B7SRG6</accession>
<keyword evidence="2" id="KW-1185">Reference proteome</keyword>
<sequence length="190" mass="22153">MKITTANAQHKYPVSIAEEAKVALSYYPELDTIPITFKFKKKIKKSTMQAQPTFGSFFKSRKNRSYVILMSERFKISDTVYKTVDMPKNIMIGWLGHELGHVMDYQNRTKSNLIGFGLQYLFSEKYIKEAERCADTFAVAHGMEKYILETKNFILNNAKLSEKYKSRIKKYYLSPEEIMQLVEERDAAVK</sequence>
<dbReference type="RefSeq" id="WP_138851940.1">
    <property type="nucleotide sequence ID" value="NZ_CP040710.1"/>
</dbReference>
<dbReference type="EMBL" id="CP040710">
    <property type="protein sequence ID" value="QCW99587.1"/>
    <property type="molecule type" value="Genomic_DNA"/>
</dbReference>
<dbReference type="Proteomes" id="UP000310017">
    <property type="component" value="Chromosome"/>
</dbReference>
<dbReference type="OrthoDB" id="1098088at2"/>
<organism evidence="1 2">
    <name type="scientific">Aggregatimonas sangjinii</name>
    <dbReference type="NCBI Taxonomy" id="2583587"/>
    <lineage>
        <taxon>Bacteria</taxon>
        <taxon>Pseudomonadati</taxon>
        <taxon>Bacteroidota</taxon>
        <taxon>Flavobacteriia</taxon>
        <taxon>Flavobacteriales</taxon>
        <taxon>Flavobacteriaceae</taxon>
        <taxon>Aggregatimonas</taxon>
    </lineage>
</organism>
<dbReference type="KEGG" id="asag:FGM00_05525"/>
<evidence type="ECO:0000313" key="2">
    <source>
        <dbReference type="Proteomes" id="UP000310017"/>
    </source>
</evidence>
<evidence type="ECO:0000313" key="1">
    <source>
        <dbReference type="EMBL" id="QCW99587.1"/>
    </source>
</evidence>
<proteinExistence type="predicted"/>
<name>A0A5B7SRG6_9FLAO</name>
<dbReference type="AlphaFoldDB" id="A0A5B7SRG6"/>